<protein>
    <submittedName>
        <fullName evidence="1">Uncharacterized protein</fullName>
    </submittedName>
</protein>
<accession>A0A6J4RAS2</accession>
<sequence length="91" mass="10738">MIIVERMAEHYEVEELEDIGRTYKWRPAQLVAMCRGCGRRATFEESYLLVSVVKCDRCGERSSVEIKERMADEEAHPWRYWRPKEGAGIPF</sequence>
<dbReference type="EMBL" id="CADCVE010000077">
    <property type="protein sequence ID" value="CAA9460351.1"/>
    <property type="molecule type" value="Genomic_DNA"/>
</dbReference>
<gene>
    <name evidence="1" type="ORF">AVDCRST_MAG28-3201</name>
</gene>
<organism evidence="1">
    <name type="scientific">uncultured Rubrobacteraceae bacterium</name>
    <dbReference type="NCBI Taxonomy" id="349277"/>
    <lineage>
        <taxon>Bacteria</taxon>
        <taxon>Bacillati</taxon>
        <taxon>Actinomycetota</taxon>
        <taxon>Rubrobacteria</taxon>
        <taxon>Rubrobacterales</taxon>
        <taxon>Rubrobacteraceae</taxon>
        <taxon>environmental samples</taxon>
    </lineage>
</organism>
<reference evidence="1" key="1">
    <citation type="submission" date="2020-02" db="EMBL/GenBank/DDBJ databases">
        <authorList>
            <person name="Meier V. D."/>
        </authorList>
    </citation>
    <scope>NUCLEOTIDE SEQUENCE</scope>
    <source>
        <strain evidence="1">AVDCRST_MAG28</strain>
    </source>
</reference>
<name>A0A6J4RAS2_9ACTN</name>
<dbReference type="AlphaFoldDB" id="A0A6J4RAS2"/>
<evidence type="ECO:0000313" key="1">
    <source>
        <dbReference type="EMBL" id="CAA9460351.1"/>
    </source>
</evidence>
<proteinExistence type="predicted"/>